<dbReference type="EMBL" id="JABFTP020000021">
    <property type="protein sequence ID" value="KAL3267845.1"/>
    <property type="molecule type" value="Genomic_DNA"/>
</dbReference>
<evidence type="ECO:0000313" key="4">
    <source>
        <dbReference type="EMBL" id="KAL3267845.1"/>
    </source>
</evidence>
<evidence type="ECO:0008006" key="6">
    <source>
        <dbReference type="Google" id="ProtNLM"/>
    </source>
</evidence>
<keyword evidence="2" id="KW-1133">Transmembrane helix</keyword>
<dbReference type="AlphaFoldDB" id="A0ABD2MNM7"/>
<evidence type="ECO:0000256" key="1">
    <source>
        <dbReference type="SAM" id="MobiDB-lite"/>
    </source>
</evidence>
<feature type="transmembrane region" description="Helical" evidence="2">
    <location>
        <begin position="152"/>
        <end position="171"/>
    </location>
</feature>
<gene>
    <name evidence="4" type="ORF">HHI36_006986</name>
</gene>
<name>A0ABD2MNM7_9CUCU</name>
<dbReference type="InterPro" id="IPR012464">
    <property type="entry name" value="DUF1676"/>
</dbReference>
<feature type="region of interest" description="Disordered" evidence="1">
    <location>
        <begin position="187"/>
        <end position="228"/>
    </location>
</feature>
<evidence type="ECO:0000256" key="3">
    <source>
        <dbReference type="SAM" id="SignalP"/>
    </source>
</evidence>
<evidence type="ECO:0000256" key="2">
    <source>
        <dbReference type="SAM" id="Phobius"/>
    </source>
</evidence>
<accession>A0ABD2MNM7</accession>
<feature type="signal peptide" evidence="3">
    <location>
        <begin position="1"/>
        <end position="18"/>
    </location>
</feature>
<dbReference type="PANTHER" id="PTHR21879:SF2">
    <property type="entry name" value="OSIRIS 20"/>
    <property type="match status" value="1"/>
</dbReference>
<dbReference type="Proteomes" id="UP001516400">
    <property type="component" value="Unassembled WGS sequence"/>
</dbReference>
<dbReference type="Pfam" id="PF07898">
    <property type="entry name" value="DUF1676"/>
    <property type="match status" value="1"/>
</dbReference>
<sequence length="254" mass="27988">MWKVVCLMFLAGVISTNAYQPRSGNELVSFVVNNCADLNCVKGNVLRYLDGLLHIEGDSSRGVKDIDEAIFKRVAKVIKSNEFRLKLPEILFDRSELVYNPKTGLDIKDVDTQSRGLLKKKLLFPILLLFKLKMKLLMPIFVALIGLKSLKALIISKLALGIVLGFLIYQLCTKAGMTMPMSMSPMPPSEPPASLYGPPSTMAPLDSYNPNYDPSASQGGPYSRIWTPNNGESQQIAYSAYYNPGSISSSTTQP</sequence>
<feature type="transmembrane region" description="Helical" evidence="2">
    <location>
        <begin position="122"/>
        <end position="145"/>
    </location>
</feature>
<keyword evidence="5" id="KW-1185">Reference proteome</keyword>
<dbReference type="PANTHER" id="PTHR21879">
    <property type="entry name" value="FI03362P-RELATED-RELATED"/>
    <property type="match status" value="1"/>
</dbReference>
<feature type="compositionally biased region" description="Polar residues" evidence="1">
    <location>
        <begin position="208"/>
        <end position="228"/>
    </location>
</feature>
<keyword evidence="2" id="KW-0812">Transmembrane</keyword>
<proteinExistence type="predicted"/>
<keyword evidence="2" id="KW-0472">Membrane</keyword>
<reference evidence="4 5" key="1">
    <citation type="journal article" date="2021" name="BMC Biol.">
        <title>Horizontally acquired antibacterial genes associated with adaptive radiation of ladybird beetles.</title>
        <authorList>
            <person name="Li H.S."/>
            <person name="Tang X.F."/>
            <person name="Huang Y.H."/>
            <person name="Xu Z.Y."/>
            <person name="Chen M.L."/>
            <person name="Du X.Y."/>
            <person name="Qiu B.Y."/>
            <person name="Chen P.T."/>
            <person name="Zhang W."/>
            <person name="Slipinski A."/>
            <person name="Escalona H.E."/>
            <person name="Waterhouse R.M."/>
            <person name="Zwick A."/>
            <person name="Pang H."/>
        </authorList>
    </citation>
    <scope>NUCLEOTIDE SEQUENCE [LARGE SCALE GENOMIC DNA]</scope>
    <source>
        <strain evidence="4">SYSU2018</strain>
    </source>
</reference>
<organism evidence="4 5">
    <name type="scientific">Cryptolaemus montrouzieri</name>
    <dbReference type="NCBI Taxonomy" id="559131"/>
    <lineage>
        <taxon>Eukaryota</taxon>
        <taxon>Metazoa</taxon>
        <taxon>Ecdysozoa</taxon>
        <taxon>Arthropoda</taxon>
        <taxon>Hexapoda</taxon>
        <taxon>Insecta</taxon>
        <taxon>Pterygota</taxon>
        <taxon>Neoptera</taxon>
        <taxon>Endopterygota</taxon>
        <taxon>Coleoptera</taxon>
        <taxon>Polyphaga</taxon>
        <taxon>Cucujiformia</taxon>
        <taxon>Coccinelloidea</taxon>
        <taxon>Coccinellidae</taxon>
        <taxon>Scymninae</taxon>
        <taxon>Scymnini</taxon>
        <taxon>Cryptolaemus</taxon>
    </lineage>
</organism>
<evidence type="ECO:0000313" key="5">
    <source>
        <dbReference type="Proteomes" id="UP001516400"/>
    </source>
</evidence>
<keyword evidence="3" id="KW-0732">Signal</keyword>
<feature type="chain" id="PRO_5044813850" description="Osiris 20" evidence="3">
    <location>
        <begin position="19"/>
        <end position="254"/>
    </location>
</feature>
<protein>
    <recommendedName>
        <fullName evidence="6">Osiris 20</fullName>
    </recommendedName>
</protein>
<comment type="caution">
    <text evidence="4">The sequence shown here is derived from an EMBL/GenBank/DDBJ whole genome shotgun (WGS) entry which is preliminary data.</text>
</comment>